<evidence type="ECO:0000256" key="6">
    <source>
        <dbReference type="SAM" id="Phobius"/>
    </source>
</evidence>
<evidence type="ECO:0000256" key="2">
    <source>
        <dbReference type="ARBA" id="ARBA00022448"/>
    </source>
</evidence>
<dbReference type="PANTHER" id="PTHR42718">
    <property type="entry name" value="MAJOR FACILITATOR SUPERFAMILY MULTIDRUG TRANSPORTER MFSC"/>
    <property type="match status" value="1"/>
</dbReference>
<keyword evidence="8" id="KW-1185">Reference proteome</keyword>
<feature type="non-terminal residue" evidence="7">
    <location>
        <position position="1"/>
    </location>
</feature>
<proteinExistence type="predicted"/>
<dbReference type="EMBL" id="AZHX01000905">
    <property type="protein sequence ID" value="ETX05655.1"/>
    <property type="molecule type" value="Genomic_DNA"/>
</dbReference>
<dbReference type="InterPro" id="IPR036259">
    <property type="entry name" value="MFS_trans_sf"/>
</dbReference>
<name>W4M615_9BACT</name>
<evidence type="ECO:0000313" key="8">
    <source>
        <dbReference type="Proteomes" id="UP000019140"/>
    </source>
</evidence>
<dbReference type="SUPFAM" id="SSF103473">
    <property type="entry name" value="MFS general substrate transporter"/>
    <property type="match status" value="1"/>
</dbReference>
<dbReference type="Gene3D" id="1.20.1250.20">
    <property type="entry name" value="MFS general substrate transporter like domains"/>
    <property type="match status" value="1"/>
</dbReference>
<evidence type="ECO:0008006" key="9">
    <source>
        <dbReference type="Google" id="ProtNLM"/>
    </source>
</evidence>
<keyword evidence="2" id="KW-0813">Transport</keyword>
<evidence type="ECO:0000256" key="3">
    <source>
        <dbReference type="ARBA" id="ARBA00022692"/>
    </source>
</evidence>
<dbReference type="Pfam" id="PF07690">
    <property type="entry name" value="MFS_1"/>
    <property type="match status" value="1"/>
</dbReference>
<accession>W4M615</accession>
<evidence type="ECO:0000313" key="7">
    <source>
        <dbReference type="EMBL" id="ETX05655.1"/>
    </source>
</evidence>
<feature type="non-terminal residue" evidence="7">
    <location>
        <position position="350"/>
    </location>
</feature>
<feature type="transmembrane region" description="Helical" evidence="6">
    <location>
        <begin position="87"/>
        <end position="105"/>
    </location>
</feature>
<feature type="transmembrane region" description="Helical" evidence="6">
    <location>
        <begin position="125"/>
        <end position="144"/>
    </location>
</feature>
<dbReference type="AlphaFoldDB" id="W4M615"/>
<dbReference type="Proteomes" id="UP000019140">
    <property type="component" value="Unassembled WGS sequence"/>
</dbReference>
<feature type="transmembrane region" description="Helical" evidence="6">
    <location>
        <begin position="54"/>
        <end position="75"/>
    </location>
</feature>
<comment type="caution">
    <text evidence="7">The sequence shown here is derived from an EMBL/GenBank/DDBJ whole genome shotgun (WGS) entry which is preliminary data.</text>
</comment>
<keyword evidence="5 6" id="KW-0472">Membrane</keyword>
<evidence type="ECO:0000256" key="5">
    <source>
        <dbReference type="ARBA" id="ARBA00023136"/>
    </source>
</evidence>
<comment type="subcellular location">
    <subcellularLocation>
        <location evidence="1">Membrane</location>
        <topology evidence="1">Multi-pass membrane protein</topology>
    </subcellularLocation>
</comment>
<organism evidence="7 8">
    <name type="scientific">Candidatus Entotheonella gemina</name>
    <dbReference type="NCBI Taxonomy" id="1429439"/>
    <lineage>
        <taxon>Bacteria</taxon>
        <taxon>Pseudomonadati</taxon>
        <taxon>Nitrospinota/Tectimicrobiota group</taxon>
        <taxon>Candidatus Tectimicrobiota</taxon>
        <taxon>Candidatus Entotheonellia</taxon>
        <taxon>Candidatus Entotheonellales</taxon>
        <taxon>Candidatus Entotheonellaceae</taxon>
        <taxon>Candidatus Entotheonella</taxon>
    </lineage>
</organism>
<feature type="transmembrane region" description="Helical" evidence="6">
    <location>
        <begin position="156"/>
        <end position="175"/>
    </location>
</feature>
<feature type="transmembrane region" description="Helical" evidence="6">
    <location>
        <begin position="219"/>
        <end position="241"/>
    </location>
</feature>
<feature type="transmembrane region" description="Helical" evidence="6">
    <location>
        <begin position="308"/>
        <end position="326"/>
    </location>
</feature>
<gene>
    <name evidence="7" type="ORF">ETSY2_21695</name>
</gene>
<dbReference type="InterPro" id="IPR011701">
    <property type="entry name" value="MFS"/>
</dbReference>
<keyword evidence="4 6" id="KW-1133">Transmembrane helix</keyword>
<feature type="transmembrane region" description="Helical" evidence="6">
    <location>
        <begin position="26"/>
        <end position="42"/>
    </location>
</feature>
<feature type="transmembrane region" description="Helical" evidence="6">
    <location>
        <begin position="181"/>
        <end position="198"/>
    </location>
</feature>
<reference evidence="7 8" key="1">
    <citation type="journal article" date="2014" name="Nature">
        <title>An environmental bacterial taxon with a large and distinct metabolic repertoire.</title>
        <authorList>
            <person name="Wilson M.C."/>
            <person name="Mori T."/>
            <person name="Ruckert C."/>
            <person name="Uria A.R."/>
            <person name="Helf M.J."/>
            <person name="Takada K."/>
            <person name="Gernert C."/>
            <person name="Steffens U.A."/>
            <person name="Heycke N."/>
            <person name="Schmitt S."/>
            <person name="Rinke C."/>
            <person name="Helfrich E.J."/>
            <person name="Brachmann A.O."/>
            <person name="Gurgui C."/>
            <person name="Wakimoto T."/>
            <person name="Kracht M."/>
            <person name="Crusemann M."/>
            <person name="Hentschel U."/>
            <person name="Abe I."/>
            <person name="Matsunaga S."/>
            <person name="Kalinowski J."/>
            <person name="Takeyama H."/>
            <person name="Piel J."/>
        </authorList>
    </citation>
    <scope>NUCLEOTIDE SEQUENCE [LARGE SCALE GENOMIC DNA]</scope>
    <source>
        <strain evidence="8">TSY2</strain>
    </source>
</reference>
<sequence>GGLGSMTAWFLLPNLQQPDRRRLDQYGLLTMAVAITTLILALSQGNREGWDSQYILTLFAIAGVATVVFVIVELWNTEPLVELRLFCQPPFVMAAIVLFLSTVAFRGTGPMMQVLMQSMLGFAPLLVAWTQLPSNLTYGVGVLIVGRLSDRISPHFLILGGLFLYAWAFWVYAGVNELTTIPILITLLCLRFTGEACIGSPNNLIALRALPDHQVMMAAGLLGLLRSIAATVGMAFSAVFWDQRYQYHIRQYATDTPADHAGMTAAMDNVQEFLVWSGEIAPLVPAKSMALVHQRLLAEAGTAAWGDYFMLNTLLALAAIVPAFLANRRWWRRRGAYSEPEAEKASTRPD</sequence>
<evidence type="ECO:0000256" key="4">
    <source>
        <dbReference type="ARBA" id="ARBA00022989"/>
    </source>
</evidence>
<dbReference type="GO" id="GO:0022857">
    <property type="term" value="F:transmembrane transporter activity"/>
    <property type="evidence" value="ECO:0007669"/>
    <property type="project" value="InterPro"/>
</dbReference>
<dbReference type="PANTHER" id="PTHR42718:SF9">
    <property type="entry name" value="MAJOR FACILITATOR SUPERFAMILY MULTIDRUG TRANSPORTER MFSC"/>
    <property type="match status" value="1"/>
</dbReference>
<protein>
    <recommendedName>
        <fullName evidence="9">Major facilitator superfamily (MFS) profile domain-containing protein</fullName>
    </recommendedName>
</protein>
<dbReference type="GO" id="GO:0016020">
    <property type="term" value="C:membrane"/>
    <property type="evidence" value="ECO:0007669"/>
    <property type="project" value="UniProtKB-SubCell"/>
</dbReference>
<evidence type="ECO:0000256" key="1">
    <source>
        <dbReference type="ARBA" id="ARBA00004141"/>
    </source>
</evidence>
<keyword evidence="3 6" id="KW-0812">Transmembrane</keyword>
<dbReference type="HOGENOM" id="CLU_000960_28_0_7"/>